<comment type="function">
    <text evidence="3">Catalyzes the phosphorylation of the 3'-hydroxyl group of dephosphocoenzyme A to form coenzyme A.</text>
</comment>
<evidence type="ECO:0000256" key="1">
    <source>
        <dbReference type="ARBA" id="ARBA00022741"/>
    </source>
</evidence>
<dbReference type="SUPFAM" id="SSF52540">
    <property type="entry name" value="P-loop containing nucleoside triphosphate hydrolases"/>
    <property type="match status" value="1"/>
</dbReference>
<protein>
    <recommendedName>
        <fullName evidence="3 4">Dephospho-CoA kinase</fullName>
        <ecNumber evidence="3 4">2.7.1.24</ecNumber>
    </recommendedName>
    <alternativeName>
        <fullName evidence="3">Dephosphocoenzyme A kinase</fullName>
    </alternativeName>
</protein>
<comment type="subcellular location">
    <subcellularLocation>
        <location evidence="3">Cytoplasm</location>
    </subcellularLocation>
</comment>
<comment type="catalytic activity">
    <reaction evidence="3">
        <text>3'-dephospho-CoA + ATP = ADP + CoA + H(+)</text>
        <dbReference type="Rhea" id="RHEA:18245"/>
        <dbReference type="ChEBI" id="CHEBI:15378"/>
        <dbReference type="ChEBI" id="CHEBI:30616"/>
        <dbReference type="ChEBI" id="CHEBI:57287"/>
        <dbReference type="ChEBI" id="CHEBI:57328"/>
        <dbReference type="ChEBI" id="CHEBI:456216"/>
        <dbReference type="EC" id="2.7.1.24"/>
    </reaction>
</comment>
<reference evidence="5" key="1">
    <citation type="journal article" date="2020" name="mSystems">
        <title>Genome- and Community-Level Interaction Insights into Carbon Utilization and Element Cycling Functions of Hydrothermarchaeota in Hydrothermal Sediment.</title>
        <authorList>
            <person name="Zhou Z."/>
            <person name="Liu Y."/>
            <person name="Xu W."/>
            <person name="Pan J."/>
            <person name="Luo Z.H."/>
            <person name="Li M."/>
        </authorList>
    </citation>
    <scope>NUCLEOTIDE SEQUENCE [LARGE SCALE GENOMIC DNA]</scope>
    <source>
        <strain evidence="5">SpSt-774</strain>
    </source>
</reference>
<evidence type="ECO:0000256" key="3">
    <source>
        <dbReference type="HAMAP-Rule" id="MF_00376"/>
    </source>
</evidence>
<dbReference type="InterPro" id="IPR027417">
    <property type="entry name" value="P-loop_NTPase"/>
</dbReference>
<organism evidence="5">
    <name type="scientific">candidate division WOR-3 bacterium</name>
    <dbReference type="NCBI Taxonomy" id="2052148"/>
    <lineage>
        <taxon>Bacteria</taxon>
        <taxon>Bacteria division WOR-3</taxon>
    </lineage>
</organism>
<dbReference type="PROSITE" id="PS51219">
    <property type="entry name" value="DPCK"/>
    <property type="match status" value="1"/>
</dbReference>
<keyword evidence="3 5" id="KW-0808">Transferase</keyword>
<dbReference type="PANTHER" id="PTHR10695:SF46">
    <property type="entry name" value="BIFUNCTIONAL COENZYME A SYNTHASE-RELATED"/>
    <property type="match status" value="1"/>
</dbReference>
<evidence type="ECO:0000256" key="2">
    <source>
        <dbReference type="ARBA" id="ARBA00022840"/>
    </source>
</evidence>
<keyword evidence="3 5" id="KW-0418">Kinase</keyword>
<dbReference type="GO" id="GO:0004140">
    <property type="term" value="F:dephospho-CoA kinase activity"/>
    <property type="evidence" value="ECO:0007669"/>
    <property type="project" value="UniProtKB-UniRule"/>
</dbReference>
<comment type="caution">
    <text evidence="5">The sequence shown here is derived from an EMBL/GenBank/DDBJ whole genome shotgun (WGS) entry which is preliminary data.</text>
</comment>
<evidence type="ECO:0000313" key="5">
    <source>
        <dbReference type="EMBL" id="HGV97229.1"/>
    </source>
</evidence>
<dbReference type="CDD" id="cd02022">
    <property type="entry name" value="DPCK"/>
    <property type="match status" value="1"/>
</dbReference>
<keyword evidence="2 3" id="KW-0067">ATP-binding</keyword>
<dbReference type="HAMAP" id="MF_00376">
    <property type="entry name" value="Dephospho_CoA_kinase"/>
    <property type="match status" value="1"/>
</dbReference>
<dbReference type="UniPathway" id="UPA00241">
    <property type="reaction ID" value="UER00356"/>
</dbReference>
<evidence type="ECO:0000256" key="4">
    <source>
        <dbReference type="NCBIfam" id="TIGR00152"/>
    </source>
</evidence>
<keyword evidence="1 3" id="KW-0547">Nucleotide-binding</keyword>
<dbReference type="Pfam" id="PF01121">
    <property type="entry name" value="CoaE"/>
    <property type="match status" value="1"/>
</dbReference>
<dbReference type="NCBIfam" id="TIGR00152">
    <property type="entry name" value="dephospho-CoA kinase"/>
    <property type="match status" value="1"/>
</dbReference>
<dbReference type="EC" id="2.7.1.24" evidence="3 4"/>
<name>A0A7C4THP5_UNCW3</name>
<proteinExistence type="inferred from homology"/>
<comment type="similarity">
    <text evidence="3">Belongs to the CoaE family.</text>
</comment>
<dbReference type="Gene3D" id="3.40.50.300">
    <property type="entry name" value="P-loop containing nucleotide triphosphate hydrolases"/>
    <property type="match status" value="1"/>
</dbReference>
<dbReference type="PANTHER" id="PTHR10695">
    <property type="entry name" value="DEPHOSPHO-COA KINASE-RELATED"/>
    <property type="match status" value="1"/>
</dbReference>
<dbReference type="GO" id="GO:0015937">
    <property type="term" value="P:coenzyme A biosynthetic process"/>
    <property type="evidence" value="ECO:0007669"/>
    <property type="project" value="UniProtKB-UniRule"/>
</dbReference>
<dbReference type="GO" id="GO:0005524">
    <property type="term" value="F:ATP binding"/>
    <property type="evidence" value="ECO:0007669"/>
    <property type="project" value="UniProtKB-UniRule"/>
</dbReference>
<dbReference type="InterPro" id="IPR001977">
    <property type="entry name" value="Depp_CoAkinase"/>
</dbReference>
<gene>
    <name evidence="3" type="primary">coaE</name>
    <name evidence="5" type="ORF">ENV60_02905</name>
</gene>
<keyword evidence="3" id="KW-0173">Coenzyme A biosynthesis</keyword>
<dbReference type="AlphaFoldDB" id="A0A7C4THP5"/>
<feature type="binding site" evidence="3">
    <location>
        <begin position="14"/>
        <end position="19"/>
    </location>
    <ligand>
        <name>ATP</name>
        <dbReference type="ChEBI" id="CHEBI:30616"/>
    </ligand>
</feature>
<accession>A0A7C4THP5</accession>
<dbReference type="EMBL" id="DTGZ01000052">
    <property type="protein sequence ID" value="HGV97229.1"/>
    <property type="molecule type" value="Genomic_DNA"/>
</dbReference>
<comment type="pathway">
    <text evidence="3">Cofactor biosynthesis; coenzyme A biosynthesis; CoA from (R)-pantothenate: step 5/5.</text>
</comment>
<keyword evidence="3" id="KW-0963">Cytoplasm</keyword>
<sequence length="195" mass="22397">MRKKKVIGVGGNIGSGKTTVSQIFREFGAHCISADEIGWRVLPEIKEKLKENFGAQIFTKDTVDRKKLREVAFRSKENLRILNSLSHPILIKNLVTELKKIKSGMVVIDAALLFDWPEVYKMVDFPILVRAKKSLMRKRALQRGIDEKIFNQILTTQKSENEMAQMARYIIVNNGTLAVLRKKCQKIFEEMKNDC</sequence>
<dbReference type="GO" id="GO:0005737">
    <property type="term" value="C:cytoplasm"/>
    <property type="evidence" value="ECO:0007669"/>
    <property type="project" value="UniProtKB-SubCell"/>
</dbReference>